<feature type="transmembrane region" description="Helical" evidence="6">
    <location>
        <begin position="204"/>
        <end position="225"/>
    </location>
</feature>
<dbReference type="GO" id="GO:0005886">
    <property type="term" value="C:plasma membrane"/>
    <property type="evidence" value="ECO:0007669"/>
    <property type="project" value="UniProtKB-SubCell"/>
</dbReference>
<dbReference type="AlphaFoldDB" id="A0A1F6GV31"/>
<reference evidence="8 9" key="1">
    <citation type="journal article" date="2016" name="Nat. Commun.">
        <title>Thousands of microbial genomes shed light on interconnected biogeochemical processes in an aquifer system.</title>
        <authorList>
            <person name="Anantharaman K."/>
            <person name="Brown C.T."/>
            <person name="Hug L.A."/>
            <person name="Sharon I."/>
            <person name="Castelle C.J."/>
            <person name="Probst A.J."/>
            <person name="Thomas B.C."/>
            <person name="Singh A."/>
            <person name="Wilkins M.J."/>
            <person name="Karaoz U."/>
            <person name="Brodie E.L."/>
            <person name="Williams K.H."/>
            <person name="Hubbard S.S."/>
            <person name="Banfield J.F."/>
        </authorList>
    </citation>
    <scope>NUCLEOTIDE SEQUENCE [LARGE SCALE GENOMIC DNA]</scope>
</reference>
<evidence type="ECO:0000256" key="1">
    <source>
        <dbReference type="ARBA" id="ARBA00004651"/>
    </source>
</evidence>
<dbReference type="InterPro" id="IPR020846">
    <property type="entry name" value="MFS_dom"/>
</dbReference>
<feature type="transmembrane region" description="Helical" evidence="6">
    <location>
        <begin position="245"/>
        <end position="264"/>
    </location>
</feature>
<feature type="domain" description="Major facilitator superfamily (MFS) profile" evidence="7">
    <location>
        <begin position="10"/>
        <end position="395"/>
    </location>
</feature>
<feature type="transmembrane region" description="Helical" evidence="6">
    <location>
        <begin position="101"/>
        <end position="122"/>
    </location>
</feature>
<feature type="transmembrane region" description="Helical" evidence="6">
    <location>
        <begin position="302"/>
        <end position="323"/>
    </location>
</feature>
<keyword evidence="2" id="KW-1003">Cell membrane</keyword>
<feature type="transmembrane region" description="Helical" evidence="6">
    <location>
        <begin position="77"/>
        <end position="95"/>
    </location>
</feature>
<feature type="transmembrane region" description="Helical" evidence="6">
    <location>
        <begin position="45"/>
        <end position="65"/>
    </location>
</feature>
<name>A0A1F6GV31_9PROT</name>
<keyword evidence="4 6" id="KW-1133">Transmembrane helix</keyword>
<feature type="transmembrane region" description="Helical" evidence="6">
    <location>
        <begin position="276"/>
        <end position="296"/>
    </location>
</feature>
<proteinExistence type="predicted"/>
<dbReference type="PANTHER" id="PTHR43124">
    <property type="entry name" value="PURINE EFFLUX PUMP PBUE"/>
    <property type="match status" value="1"/>
</dbReference>
<sequence>MKEIHSPKFFGTLLFLLNFLVMMDYLVMVPLVMDISRTLGLAPTRTGFLLSSYPIAAALSSLLLAPFSDRLGRKKMTLFLLAGFSLASLGVALSTEVWQIFLFRILSGVFGGPVLPNSFAFAGDTFKGEDRGRIIANLSLSFSAASIFGVPMGAWIGSWLGWQGVFGMISLLSLLGLIPFLALPSVPTQAEGKILSQYRQLLGLWALKPVQLAFGLQFLMLIGLFGVVPNIAVWFSTNYGYDAGQIALCYMQGGIGAVLGNRLAGEFLKRRLRRGLISGGSLVMALFLGVACSEWVPDPPLGLFFAGMMFGGSIRVPVHQLNLSELLPIQFRGRLMSMNTIVGHLAMGLGGFWSSPLLHIEGGHLYGMQTIGLVGVGALCLVPWIALAFGRSTRHQTVY</sequence>
<accession>A0A1F6GV31</accession>
<keyword evidence="3 6" id="KW-0812">Transmembrane</keyword>
<evidence type="ECO:0000256" key="3">
    <source>
        <dbReference type="ARBA" id="ARBA00022692"/>
    </source>
</evidence>
<dbReference type="EMBL" id="MFNF01000027">
    <property type="protein sequence ID" value="OGH01881.1"/>
    <property type="molecule type" value="Genomic_DNA"/>
</dbReference>
<evidence type="ECO:0000313" key="8">
    <source>
        <dbReference type="EMBL" id="OGH01881.1"/>
    </source>
</evidence>
<evidence type="ECO:0000256" key="6">
    <source>
        <dbReference type="SAM" id="Phobius"/>
    </source>
</evidence>
<evidence type="ECO:0000256" key="2">
    <source>
        <dbReference type="ARBA" id="ARBA00022475"/>
    </source>
</evidence>
<dbReference type="Pfam" id="PF07690">
    <property type="entry name" value="MFS_1"/>
    <property type="match status" value="1"/>
</dbReference>
<feature type="transmembrane region" description="Helical" evidence="6">
    <location>
        <begin position="134"/>
        <end position="156"/>
    </location>
</feature>
<dbReference type="PANTHER" id="PTHR43124:SF3">
    <property type="entry name" value="CHLORAMPHENICOL EFFLUX PUMP RV0191"/>
    <property type="match status" value="1"/>
</dbReference>
<feature type="transmembrane region" description="Helical" evidence="6">
    <location>
        <begin position="162"/>
        <end position="183"/>
    </location>
</feature>
<dbReference type="Proteomes" id="UP000177583">
    <property type="component" value="Unassembled WGS sequence"/>
</dbReference>
<dbReference type="Gene3D" id="1.20.1250.20">
    <property type="entry name" value="MFS general substrate transporter like domains"/>
    <property type="match status" value="1"/>
</dbReference>
<feature type="transmembrane region" description="Helical" evidence="6">
    <location>
        <begin position="335"/>
        <end position="354"/>
    </location>
</feature>
<organism evidence="8 9">
    <name type="scientific">Candidatus Lambdaproteobacteria bacterium RIFOXYD2_FULL_56_26</name>
    <dbReference type="NCBI Taxonomy" id="1817773"/>
    <lineage>
        <taxon>Bacteria</taxon>
        <taxon>Pseudomonadati</taxon>
        <taxon>Pseudomonadota</taxon>
        <taxon>Candidatus Lambdaproteobacteria</taxon>
    </lineage>
</organism>
<dbReference type="InterPro" id="IPR036259">
    <property type="entry name" value="MFS_trans_sf"/>
</dbReference>
<feature type="transmembrane region" description="Helical" evidence="6">
    <location>
        <begin position="12"/>
        <end position="33"/>
    </location>
</feature>
<feature type="transmembrane region" description="Helical" evidence="6">
    <location>
        <begin position="366"/>
        <end position="389"/>
    </location>
</feature>
<dbReference type="InterPro" id="IPR011701">
    <property type="entry name" value="MFS"/>
</dbReference>
<evidence type="ECO:0000256" key="4">
    <source>
        <dbReference type="ARBA" id="ARBA00022989"/>
    </source>
</evidence>
<keyword evidence="5 6" id="KW-0472">Membrane</keyword>
<dbReference type="InterPro" id="IPR050189">
    <property type="entry name" value="MFS_Efflux_Transporters"/>
</dbReference>
<dbReference type="SUPFAM" id="SSF103473">
    <property type="entry name" value="MFS general substrate transporter"/>
    <property type="match status" value="1"/>
</dbReference>
<gene>
    <name evidence="8" type="ORF">A2557_04685</name>
</gene>
<dbReference type="CDD" id="cd17324">
    <property type="entry name" value="MFS_NepI_like"/>
    <property type="match status" value="1"/>
</dbReference>
<evidence type="ECO:0000256" key="5">
    <source>
        <dbReference type="ARBA" id="ARBA00023136"/>
    </source>
</evidence>
<comment type="subcellular location">
    <subcellularLocation>
        <location evidence="1">Cell membrane</location>
        <topology evidence="1">Multi-pass membrane protein</topology>
    </subcellularLocation>
</comment>
<comment type="caution">
    <text evidence="8">The sequence shown here is derived from an EMBL/GenBank/DDBJ whole genome shotgun (WGS) entry which is preliminary data.</text>
</comment>
<evidence type="ECO:0000259" key="7">
    <source>
        <dbReference type="PROSITE" id="PS50850"/>
    </source>
</evidence>
<evidence type="ECO:0000313" key="9">
    <source>
        <dbReference type="Proteomes" id="UP000177583"/>
    </source>
</evidence>
<protein>
    <recommendedName>
        <fullName evidence="7">Major facilitator superfamily (MFS) profile domain-containing protein</fullName>
    </recommendedName>
</protein>
<dbReference type="PROSITE" id="PS50850">
    <property type="entry name" value="MFS"/>
    <property type="match status" value="1"/>
</dbReference>
<dbReference type="GO" id="GO:0022857">
    <property type="term" value="F:transmembrane transporter activity"/>
    <property type="evidence" value="ECO:0007669"/>
    <property type="project" value="InterPro"/>
</dbReference>